<dbReference type="AlphaFoldDB" id="A0A6A5UN84"/>
<sequence length="158" mass="18797">MDKHRNDSLCTLDFSPILYVLRARNPSLSITFNLSFDTILWYHWDHGEWLEFAGRAVPWPTDEHQPMGYVDISDLMAPPSEDDVAYVTEHLEEYWTEKKMPQNRNIRDGLLDESPSNWRVLAKNYAVKEPLLLRCRMKEQFEVYRRYRMGVGEKDRGE</sequence>
<name>A0A6A5UN84_9PLEO</name>
<evidence type="ECO:0000313" key="1">
    <source>
        <dbReference type="EMBL" id="KAF1965262.1"/>
    </source>
</evidence>
<evidence type="ECO:0000313" key="2">
    <source>
        <dbReference type="Proteomes" id="UP000800036"/>
    </source>
</evidence>
<accession>A0A6A5UN84</accession>
<gene>
    <name evidence="1" type="ORF">BU23DRAFT_32809</name>
</gene>
<protein>
    <submittedName>
        <fullName evidence="1">Uncharacterized protein</fullName>
    </submittedName>
</protein>
<reference evidence="1" key="1">
    <citation type="journal article" date="2020" name="Stud. Mycol.">
        <title>101 Dothideomycetes genomes: a test case for predicting lifestyles and emergence of pathogens.</title>
        <authorList>
            <person name="Haridas S."/>
            <person name="Albert R."/>
            <person name="Binder M."/>
            <person name="Bloem J."/>
            <person name="Labutti K."/>
            <person name="Salamov A."/>
            <person name="Andreopoulos B."/>
            <person name="Baker S."/>
            <person name="Barry K."/>
            <person name="Bills G."/>
            <person name="Bluhm B."/>
            <person name="Cannon C."/>
            <person name="Castanera R."/>
            <person name="Culley D."/>
            <person name="Daum C."/>
            <person name="Ezra D."/>
            <person name="Gonzalez J."/>
            <person name="Henrissat B."/>
            <person name="Kuo A."/>
            <person name="Liang C."/>
            <person name="Lipzen A."/>
            <person name="Lutzoni F."/>
            <person name="Magnuson J."/>
            <person name="Mondo S."/>
            <person name="Nolan M."/>
            <person name="Ohm R."/>
            <person name="Pangilinan J."/>
            <person name="Park H.-J."/>
            <person name="Ramirez L."/>
            <person name="Alfaro M."/>
            <person name="Sun H."/>
            <person name="Tritt A."/>
            <person name="Yoshinaga Y."/>
            <person name="Zwiers L.-H."/>
            <person name="Turgeon B."/>
            <person name="Goodwin S."/>
            <person name="Spatafora J."/>
            <person name="Crous P."/>
            <person name="Grigoriev I."/>
        </authorList>
    </citation>
    <scope>NUCLEOTIDE SEQUENCE</scope>
    <source>
        <strain evidence="1">CBS 107.79</strain>
    </source>
</reference>
<dbReference type="EMBL" id="ML976765">
    <property type="protein sequence ID" value="KAF1965262.1"/>
    <property type="molecule type" value="Genomic_DNA"/>
</dbReference>
<keyword evidence="2" id="KW-1185">Reference proteome</keyword>
<dbReference type="Proteomes" id="UP000800036">
    <property type="component" value="Unassembled WGS sequence"/>
</dbReference>
<proteinExistence type="predicted"/>
<organism evidence="1 2">
    <name type="scientific">Bimuria novae-zelandiae CBS 107.79</name>
    <dbReference type="NCBI Taxonomy" id="1447943"/>
    <lineage>
        <taxon>Eukaryota</taxon>
        <taxon>Fungi</taxon>
        <taxon>Dikarya</taxon>
        <taxon>Ascomycota</taxon>
        <taxon>Pezizomycotina</taxon>
        <taxon>Dothideomycetes</taxon>
        <taxon>Pleosporomycetidae</taxon>
        <taxon>Pleosporales</taxon>
        <taxon>Massarineae</taxon>
        <taxon>Didymosphaeriaceae</taxon>
        <taxon>Bimuria</taxon>
    </lineage>
</organism>
<dbReference type="OrthoDB" id="3734023at2759"/>